<feature type="non-terminal residue" evidence="2">
    <location>
        <position position="113"/>
    </location>
</feature>
<gene>
    <name evidence="2" type="ORF">O3S69_34155</name>
</gene>
<proteinExistence type="predicted"/>
<keyword evidence="3" id="KW-1185">Reference proteome</keyword>
<evidence type="ECO:0000313" key="3">
    <source>
        <dbReference type="Proteomes" id="UP001301132"/>
    </source>
</evidence>
<protein>
    <submittedName>
        <fullName evidence="2">Uncharacterized protein</fullName>
    </submittedName>
</protein>
<evidence type="ECO:0000313" key="2">
    <source>
        <dbReference type="EMBL" id="MCZ4639094.1"/>
    </source>
</evidence>
<feature type="region of interest" description="Disordered" evidence="1">
    <location>
        <begin position="1"/>
        <end position="113"/>
    </location>
</feature>
<sequence>MSRETDSSSSGPHGRGGAAYPSGTPPYGTPTASDAGADAGRSATRPEERKTETTLTTRIRINIPGSRPIPPVVVRKPVADGEDTADSTETTGERPAPAPSAAAPGAAAPEAPA</sequence>
<accession>A0ABT4PD98</accession>
<name>A0ABT4PD98_9ACTN</name>
<dbReference type="Proteomes" id="UP001301132">
    <property type="component" value="Unassembled WGS sequence"/>
</dbReference>
<feature type="compositionally biased region" description="Low complexity" evidence="1">
    <location>
        <begin position="29"/>
        <end position="43"/>
    </location>
</feature>
<dbReference type="EMBL" id="JAPWHU010000869">
    <property type="protein sequence ID" value="MCZ4639094.1"/>
    <property type="molecule type" value="Genomic_DNA"/>
</dbReference>
<feature type="compositionally biased region" description="Low complexity" evidence="1">
    <location>
        <begin position="99"/>
        <end position="113"/>
    </location>
</feature>
<comment type="caution">
    <text evidence="2">The sequence shown here is derived from an EMBL/GenBank/DDBJ whole genome shotgun (WGS) entry which is preliminary data.</text>
</comment>
<evidence type="ECO:0000256" key="1">
    <source>
        <dbReference type="SAM" id="MobiDB-lite"/>
    </source>
</evidence>
<reference evidence="2 3" key="1">
    <citation type="submission" date="2022-12" db="EMBL/GenBank/DDBJ databases">
        <authorList>
            <person name="Abashina T."/>
            <person name="Solyanikova I."/>
            <person name="Delegan Y."/>
        </authorList>
    </citation>
    <scope>NUCLEOTIDE SEQUENCE [LARGE SCALE GENOMIC DNA]</scope>
    <source>
        <strain evidence="2 3">IPS92ro</strain>
    </source>
</reference>
<organism evidence="2 3">
    <name type="scientific">Streptomyces rubrogriseus</name>
    <dbReference type="NCBI Taxonomy" id="194673"/>
    <lineage>
        <taxon>Bacteria</taxon>
        <taxon>Bacillati</taxon>
        <taxon>Actinomycetota</taxon>
        <taxon>Actinomycetes</taxon>
        <taxon>Kitasatosporales</taxon>
        <taxon>Streptomycetaceae</taxon>
        <taxon>Streptomyces</taxon>
        <taxon>Streptomyces violaceoruber group</taxon>
    </lineage>
</organism>